<dbReference type="Gene3D" id="3.30.450.20">
    <property type="entry name" value="PAS domain"/>
    <property type="match status" value="2"/>
</dbReference>
<dbReference type="SUPFAM" id="SSF55785">
    <property type="entry name" value="PYP-like sensor domain (PAS domain)"/>
    <property type="match status" value="2"/>
</dbReference>
<sequence>MRVKDVMTTDLVVIRPEQTIREVAGVLSEPSIDSLPVVDEAGRLLGLVSKSDVLKAFTKSLDPNTPVSEIMTGNEVKVAHPEDAVEEDSAEISCLPVVYKEKLVGVCTRSNLTRAVIEKLQHVRDELFTIINSIHNPIVSIDNRGAVRVINRSAEKLLGKGSDRVIGKNVRAVFFTTKLLETLKTGKTETSQKIKLNDKYFISNRTPIVRDGKIVGAVAIMQDITELEEVSRELRNVKELNSELDAIIQSSFDGLFVTDSEGRVVRVNRAYERITGLNEKDLLGKTMEDMIEEGMFSNSASLLVLEKKEPVTIIQENRNGKVTLVTGNPVFDDSGEIFRVVTNVRDITELNPLKQELEQARGLTRHYEHQLQQLRIVYSGGKLVVNSDKMRALVDLVMRLAQVDSTILIQGESGVGKELIAETIHNNSPRKDGPFIKVNCGAIPENLLESELFGYEDGAFTGARKEGKIGLFELAAGGTLFLDEISELPLNLQVKLLRTIQEKEVTRVGGAHPIKVDIRIIAGSNRDLAAMVKAKKFREDLYYRLNVVPVYVPPLRERKEEIPALVAHFLNRFNEQYNLNKNVAPAVVDVFMGYDWPGNVRELENLIERLVVITPGDVITTDELPPYLLSKPSDISVRVSVADVVPLKHAIESVERQILEKAFSRFKSTRRVAKELGVNQSTVVRKAAKYNIAILDR</sequence>
<dbReference type="OrthoDB" id="9803970at2"/>
<dbReference type="NCBIfam" id="TIGR00229">
    <property type="entry name" value="sensory_box"/>
    <property type="match status" value="2"/>
</dbReference>
<evidence type="ECO:0000256" key="5">
    <source>
        <dbReference type="ARBA" id="ARBA00023125"/>
    </source>
</evidence>
<dbReference type="Gene3D" id="3.40.50.300">
    <property type="entry name" value="P-loop containing nucleotide triphosphate hydrolases"/>
    <property type="match status" value="1"/>
</dbReference>
<dbReference type="InterPro" id="IPR002078">
    <property type="entry name" value="Sigma_54_int"/>
</dbReference>
<keyword evidence="1" id="KW-0547">Nucleotide-binding</keyword>
<feature type="domain" description="PAS" evidence="10">
    <location>
        <begin position="123"/>
        <end position="169"/>
    </location>
</feature>
<dbReference type="InterPro" id="IPR027417">
    <property type="entry name" value="P-loop_NTPase"/>
</dbReference>
<dbReference type="InterPro" id="IPR000700">
    <property type="entry name" value="PAS-assoc_C"/>
</dbReference>
<dbReference type="SUPFAM" id="SSF46689">
    <property type="entry name" value="Homeodomain-like"/>
    <property type="match status" value="1"/>
</dbReference>
<dbReference type="InterPro" id="IPR000014">
    <property type="entry name" value="PAS"/>
</dbReference>
<dbReference type="HOGENOM" id="CLU_000445_8_1_9"/>
<gene>
    <name evidence="13" type="ordered locus">Slip_0879</name>
</gene>
<dbReference type="SUPFAM" id="SSF54631">
    <property type="entry name" value="CBS-domain pair"/>
    <property type="match status" value="1"/>
</dbReference>
<dbReference type="Proteomes" id="UP000000378">
    <property type="component" value="Chromosome"/>
</dbReference>
<evidence type="ECO:0000259" key="11">
    <source>
        <dbReference type="PROSITE" id="PS50113"/>
    </source>
</evidence>
<dbReference type="Pfam" id="PF00989">
    <property type="entry name" value="PAS"/>
    <property type="match status" value="2"/>
</dbReference>
<dbReference type="SMART" id="SM00382">
    <property type="entry name" value="AAA"/>
    <property type="match status" value="1"/>
</dbReference>
<evidence type="ECO:0000259" key="12">
    <source>
        <dbReference type="PROSITE" id="PS51371"/>
    </source>
</evidence>
<feature type="domain" description="PAC" evidence="11">
    <location>
        <begin position="307"/>
        <end position="359"/>
    </location>
</feature>
<dbReference type="InterPro" id="IPR035965">
    <property type="entry name" value="PAS-like_dom_sf"/>
</dbReference>
<dbReference type="SUPFAM" id="SSF52540">
    <property type="entry name" value="P-loop containing nucleoside triphosphate hydrolases"/>
    <property type="match status" value="1"/>
</dbReference>
<dbReference type="InterPro" id="IPR013767">
    <property type="entry name" value="PAS_fold"/>
</dbReference>
<dbReference type="STRING" id="643648.Slip_0879"/>
<dbReference type="Pfam" id="PF25601">
    <property type="entry name" value="AAA_lid_14"/>
    <property type="match status" value="1"/>
</dbReference>
<feature type="domain" description="CBS" evidence="12">
    <location>
        <begin position="7"/>
        <end position="63"/>
    </location>
</feature>
<dbReference type="InterPro" id="IPR025944">
    <property type="entry name" value="Sigma_54_int_dom_CS"/>
</dbReference>
<evidence type="ECO:0000256" key="3">
    <source>
        <dbReference type="ARBA" id="ARBA00022840"/>
    </source>
</evidence>
<dbReference type="CDD" id="cd00009">
    <property type="entry name" value="AAA"/>
    <property type="match status" value="1"/>
</dbReference>
<evidence type="ECO:0000256" key="2">
    <source>
        <dbReference type="ARBA" id="ARBA00022797"/>
    </source>
</evidence>
<dbReference type="GO" id="GO:0006355">
    <property type="term" value="P:regulation of DNA-templated transcription"/>
    <property type="evidence" value="ECO:0007669"/>
    <property type="project" value="InterPro"/>
</dbReference>
<dbReference type="InterPro" id="IPR003593">
    <property type="entry name" value="AAA+_ATPase"/>
</dbReference>
<evidence type="ECO:0000313" key="14">
    <source>
        <dbReference type="Proteomes" id="UP000000378"/>
    </source>
</evidence>
<dbReference type="eggNOG" id="COG3829">
    <property type="taxonomic scope" value="Bacteria"/>
</dbReference>
<evidence type="ECO:0000256" key="6">
    <source>
        <dbReference type="ARBA" id="ARBA00023163"/>
    </source>
</evidence>
<keyword evidence="2" id="KW-0058">Aromatic hydrocarbons catabolism</keyword>
<dbReference type="Gene3D" id="1.10.10.60">
    <property type="entry name" value="Homeodomain-like"/>
    <property type="match status" value="1"/>
</dbReference>
<dbReference type="EMBL" id="CP002048">
    <property type="protein sequence ID" value="ADI01659.1"/>
    <property type="molecule type" value="Genomic_DNA"/>
</dbReference>
<keyword evidence="14" id="KW-1185">Reference proteome</keyword>
<dbReference type="CDD" id="cd00130">
    <property type="entry name" value="PAS"/>
    <property type="match status" value="1"/>
</dbReference>
<keyword evidence="3" id="KW-0067">ATP-binding</keyword>
<feature type="domain" description="PAS" evidence="10">
    <location>
        <begin position="240"/>
        <end position="293"/>
    </location>
</feature>
<dbReference type="Pfam" id="PF00158">
    <property type="entry name" value="Sigma54_activat"/>
    <property type="match status" value="1"/>
</dbReference>
<accession>D7CLS4</accession>
<protein>
    <recommendedName>
        <fullName evidence="7">HTH-type transcriptional regulatory protein TyrR</fullName>
    </recommendedName>
</protein>
<dbReference type="RefSeq" id="WP_013175061.1">
    <property type="nucleotide sequence ID" value="NC_014220.1"/>
</dbReference>
<reference evidence="13 14" key="2">
    <citation type="journal article" date="2010" name="Stand. Genomic Sci.">
        <title>Complete genome sequence of Syntrophothermus lipocalidus type strain (TGB-C1).</title>
        <authorList>
            <person name="Djao O.D."/>
            <person name="Zhang X."/>
            <person name="Lucas S."/>
            <person name="Lapidus A."/>
            <person name="Del Rio T.G."/>
            <person name="Nolan M."/>
            <person name="Tice H."/>
            <person name="Cheng J.F."/>
            <person name="Han C."/>
            <person name="Tapia R."/>
            <person name="Goodwin L."/>
            <person name="Pitluck S."/>
            <person name="Liolios K."/>
            <person name="Ivanova N."/>
            <person name="Mavromatis K."/>
            <person name="Mikhailova N."/>
            <person name="Ovchinnikova G."/>
            <person name="Pati A."/>
            <person name="Brambilla E."/>
            <person name="Chen A."/>
            <person name="Palaniappan K."/>
            <person name="Land M."/>
            <person name="Hauser L."/>
            <person name="Chang Y.J."/>
            <person name="Jeffries C.D."/>
            <person name="Rohde M."/>
            <person name="Sikorski J."/>
            <person name="Spring S."/>
            <person name="Goker M."/>
            <person name="Detter J.C."/>
            <person name="Woyke T."/>
            <person name="Bristow J."/>
            <person name="Eisen J.A."/>
            <person name="Markowitz V."/>
            <person name="Hugenholtz P."/>
            <person name="Kyrpides N.C."/>
            <person name="Klenk H.P."/>
        </authorList>
    </citation>
    <scope>NUCLEOTIDE SEQUENCE [LARGE SCALE GENOMIC DNA]</scope>
    <source>
        <strain evidence="14">DSM 12680 / TGB-C1</strain>
    </source>
</reference>
<dbReference type="InterPro" id="IPR009057">
    <property type="entry name" value="Homeodomain-like_sf"/>
</dbReference>
<evidence type="ECO:0000259" key="10">
    <source>
        <dbReference type="PROSITE" id="PS50112"/>
    </source>
</evidence>
<keyword evidence="5" id="KW-0238">DNA-binding</keyword>
<dbReference type="InterPro" id="IPR025943">
    <property type="entry name" value="Sigma_54_int_dom_ATP-bd_2"/>
</dbReference>
<dbReference type="Gene3D" id="3.10.580.10">
    <property type="entry name" value="CBS-domain"/>
    <property type="match status" value="1"/>
</dbReference>
<dbReference type="InterPro" id="IPR000644">
    <property type="entry name" value="CBS_dom"/>
</dbReference>
<dbReference type="SMART" id="SM00116">
    <property type="entry name" value="CBS"/>
    <property type="match status" value="2"/>
</dbReference>
<evidence type="ECO:0000256" key="4">
    <source>
        <dbReference type="ARBA" id="ARBA00023015"/>
    </source>
</evidence>
<dbReference type="AlphaFoldDB" id="D7CLS4"/>
<dbReference type="InterPro" id="IPR058031">
    <property type="entry name" value="AAA_lid_NorR"/>
</dbReference>
<dbReference type="Pfam" id="PF00571">
    <property type="entry name" value="CBS"/>
    <property type="match status" value="2"/>
</dbReference>
<dbReference type="InterPro" id="IPR025662">
    <property type="entry name" value="Sigma_54_int_dom_ATP-bd_1"/>
</dbReference>
<evidence type="ECO:0000256" key="1">
    <source>
        <dbReference type="ARBA" id="ARBA00022741"/>
    </source>
</evidence>
<dbReference type="PROSITE" id="PS00688">
    <property type="entry name" value="SIGMA54_INTERACT_3"/>
    <property type="match status" value="1"/>
</dbReference>
<reference evidence="14" key="1">
    <citation type="journal article" date="2010" name="Stand. Genomic Sci.">
        <title>Complete genome sequence of Syntrophothermus lipocalidus type strain (TGB-C1T).</title>
        <authorList>
            <consortium name="US DOE Joint Genome Institute (JGI-PGF)"/>
            <person name="Djao O."/>
            <person name="Zhang X."/>
            <person name="Lucas S."/>
            <person name="Lapidus A."/>
            <person name="Glavina Del Rio T."/>
            <person name="Nolan M."/>
            <person name="Tice H."/>
            <person name="Cheng J."/>
            <person name="Han C."/>
            <person name="Tapia R."/>
            <person name="Goodwin L."/>
            <person name="Pitluck S."/>
            <person name="Liolios K."/>
            <person name="Ivanova N."/>
            <person name="Mavromatis K."/>
            <person name="Mikhailova N."/>
            <person name="Ovchinnikova G."/>
            <person name="Pati A."/>
            <person name="Brambilla E."/>
            <person name="Chen A."/>
            <person name="Palaniappan K."/>
            <person name="Land M."/>
            <person name="Hauser L."/>
            <person name="Chang Y."/>
            <person name="Jeffries C."/>
            <person name="Rohde M."/>
            <person name="Sikorski J."/>
            <person name="Spring S."/>
            <person name="Goker M."/>
            <person name="Detter J."/>
            <person name="Woyke T."/>
            <person name="Bristow J."/>
            <person name="Eisen J."/>
            <person name="Markowitz V."/>
            <person name="Hugenholtz P."/>
            <person name="Kyrpides N."/>
            <person name="Klenk H."/>
        </authorList>
    </citation>
    <scope>NUCLEOTIDE SEQUENCE [LARGE SCALE GENOMIC DNA]</scope>
    <source>
        <strain evidence="14">DSM 12680 / TGB-C1</strain>
    </source>
</reference>
<dbReference type="PROSITE" id="PS50045">
    <property type="entry name" value="SIGMA54_INTERACT_4"/>
    <property type="match status" value="1"/>
</dbReference>
<keyword evidence="8" id="KW-0129">CBS domain</keyword>
<evidence type="ECO:0000259" key="9">
    <source>
        <dbReference type="PROSITE" id="PS50045"/>
    </source>
</evidence>
<evidence type="ECO:0000256" key="8">
    <source>
        <dbReference type="PROSITE-ProRule" id="PRU00703"/>
    </source>
</evidence>
<dbReference type="PROSITE" id="PS50113">
    <property type="entry name" value="PAC"/>
    <property type="match status" value="1"/>
</dbReference>
<organism evidence="13 14">
    <name type="scientific">Syntrophothermus lipocalidus (strain DSM 12680 / TGB-C1)</name>
    <dbReference type="NCBI Taxonomy" id="643648"/>
    <lineage>
        <taxon>Bacteria</taxon>
        <taxon>Bacillati</taxon>
        <taxon>Bacillota</taxon>
        <taxon>Clostridia</taxon>
        <taxon>Eubacteriales</taxon>
        <taxon>Syntrophomonadaceae</taxon>
        <taxon>Syntrophothermus</taxon>
    </lineage>
</organism>
<dbReference type="InterPro" id="IPR030828">
    <property type="entry name" value="HTH_TyrR"/>
</dbReference>
<feature type="domain" description="Sigma-54 factor interaction" evidence="9">
    <location>
        <begin position="383"/>
        <end position="612"/>
    </location>
</feature>
<keyword evidence="4" id="KW-0805">Transcription regulation</keyword>
<dbReference type="Pfam" id="PF18024">
    <property type="entry name" value="HTH_50"/>
    <property type="match status" value="1"/>
</dbReference>
<dbReference type="Gene3D" id="1.10.8.60">
    <property type="match status" value="1"/>
</dbReference>
<proteinExistence type="predicted"/>
<dbReference type="GO" id="GO:0005524">
    <property type="term" value="F:ATP binding"/>
    <property type="evidence" value="ECO:0007669"/>
    <property type="project" value="UniProtKB-KW"/>
</dbReference>
<evidence type="ECO:0000256" key="7">
    <source>
        <dbReference type="ARBA" id="ARBA00029500"/>
    </source>
</evidence>
<dbReference type="PROSITE" id="PS00675">
    <property type="entry name" value="SIGMA54_INTERACT_1"/>
    <property type="match status" value="1"/>
</dbReference>
<dbReference type="FunFam" id="3.40.50.300:FF:000006">
    <property type="entry name" value="DNA-binding transcriptional regulator NtrC"/>
    <property type="match status" value="1"/>
</dbReference>
<evidence type="ECO:0000313" key="13">
    <source>
        <dbReference type="EMBL" id="ADI01659.1"/>
    </source>
</evidence>
<dbReference type="InterPro" id="IPR046342">
    <property type="entry name" value="CBS_dom_sf"/>
</dbReference>
<dbReference type="PANTHER" id="PTHR32071">
    <property type="entry name" value="TRANSCRIPTIONAL REGULATORY PROTEIN"/>
    <property type="match status" value="1"/>
</dbReference>
<dbReference type="GO" id="GO:0003677">
    <property type="term" value="F:DNA binding"/>
    <property type="evidence" value="ECO:0007669"/>
    <property type="project" value="UniProtKB-KW"/>
</dbReference>
<dbReference type="PROSITE" id="PS00676">
    <property type="entry name" value="SIGMA54_INTERACT_2"/>
    <property type="match status" value="1"/>
</dbReference>
<dbReference type="PANTHER" id="PTHR32071:SF57">
    <property type="entry name" value="C4-DICARBOXYLATE TRANSPORT TRANSCRIPTIONAL REGULATORY PROTEIN DCTD"/>
    <property type="match status" value="1"/>
</dbReference>
<dbReference type="KEGG" id="slp:Slip_0879"/>
<name>D7CLS4_SYNLT</name>
<dbReference type="SMART" id="SM00091">
    <property type="entry name" value="PAS"/>
    <property type="match status" value="2"/>
</dbReference>
<dbReference type="PROSITE" id="PS50112">
    <property type="entry name" value="PAS"/>
    <property type="match status" value="2"/>
</dbReference>
<keyword evidence="6" id="KW-0804">Transcription</keyword>
<dbReference type="PROSITE" id="PS51371">
    <property type="entry name" value="CBS"/>
    <property type="match status" value="1"/>
</dbReference>